<sequence>MASYAAIWAISCARNDVIYRYLSLKKFKKFKKNKGQSCDLQVESRDPKRRQNMAQGRMFERRGPHI</sequence>
<evidence type="ECO:0000313" key="2">
    <source>
        <dbReference type="EMBL" id="EOY32315.1"/>
    </source>
</evidence>
<accession>A0A061GR52</accession>
<feature type="region of interest" description="Disordered" evidence="1">
    <location>
        <begin position="38"/>
        <end position="66"/>
    </location>
</feature>
<gene>
    <name evidence="2" type="ORF">TCM_040068</name>
</gene>
<reference evidence="2 3" key="1">
    <citation type="journal article" date="2013" name="Genome Biol.">
        <title>The genome sequence of the most widely cultivated cacao type and its use to identify candidate genes regulating pod color.</title>
        <authorList>
            <person name="Motamayor J.C."/>
            <person name="Mockaitis K."/>
            <person name="Schmutz J."/>
            <person name="Haiminen N."/>
            <person name="Iii D.L."/>
            <person name="Cornejo O."/>
            <person name="Findley S.D."/>
            <person name="Zheng P."/>
            <person name="Utro F."/>
            <person name="Royaert S."/>
            <person name="Saski C."/>
            <person name="Jenkins J."/>
            <person name="Podicheti R."/>
            <person name="Zhao M."/>
            <person name="Scheffler B.E."/>
            <person name="Stack J.C."/>
            <person name="Feltus F.A."/>
            <person name="Mustiga G.M."/>
            <person name="Amores F."/>
            <person name="Phillips W."/>
            <person name="Marelli J.P."/>
            <person name="May G.D."/>
            <person name="Shapiro H."/>
            <person name="Ma J."/>
            <person name="Bustamante C.D."/>
            <person name="Schnell R.J."/>
            <person name="Main D."/>
            <person name="Gilbert D."/>
            <person name="Parida L."/>
            <person name="Kuhn D.N."/>
        </authorList>
    </citation>
    <scope>NUCLEOTIDE SEQUENCE [LARGE SCALE GENOMIC DNA]</scope>
    <source>
        <strain evidence="3">cv. Matina 1-6</strain>
    </source>
</reference>
<organism evidence="2 3">
    <name type="scientific">Theobroma cacao</name>
    <name type="common">Cacao</name>
    <name type="synonym">Cocoa</name>
    <dbReference type="NCBI Taxonomy" id="3641"/>
    <lineage>
        <taxon>Eukaryota</taxon>
        <taxon>Viridiplantae</taxon>
        <taxon>Streptophyta</taxon>
        <taxon>Embryophyta</taxon>
        <taxon>Tracheophyta</taxon>
        <taxon>Spermatophyta</taxon>
        <taxon>Magnoliopsida</taxon>
        <taxon>eudicotyledons</taxon>
        <taxon>Gunneridae</taxon>
        <taxon>Pentapetalae</taxon>
        <taxon>rosids</taxon>
        <taxon>malvids</taxon>
        <taxon>Malvales</taxon>
        <taxon>Malvaceae</taxon>
        <taxon>Byttnerioideae</taxon>
        <taxon>Theobroma</taxon>
    </lineage>
</organism>
<keyword evidence="3" id="KW-1185">Reference proteome</keyword>
<proteinExistence type="predicted"/>
<dbReference type="InParanoid" id="A0A061GR52"/>
<evidence type="ECO:0000256" key="1">
    <source>
        <dbReference type="SAM" id="MobiDB-lite"/>
    </source>
</evidence>
<protein>
    <submittedName>
        <fullName evidence="2">Uncharacterized protein</fullName>
    </submittedName>
</protein>
<dbReference type="EMBL" id="CM001887">
    <property type="protein sequence ID" value="EOY32315.1"/>
    <property type="molecule type" value="Genomic_DNA"/>
</dbReference>
<dbReference type="Gramene" id="EOY32315">
    <property type="protein sequence ID" value="EOY32315"/>
    <property type="gene ID" value="TCM_040068"/>
</dbReference>
<dbReference type="Proteomes" id="UP000026915">
    <property type="component" value="Chromosome 9"/>
</dbReference>
<evidence type="ECO:0000313" key="3">
    <source>
        <dbReference type="Proteomes" id="UP000026915"/>
    </source>
</evidence>
<dbReference type="HOGENOM" id="CLU_2836435_0_0_1"/>
<name>A0A061GR52_THECC</name>
<dbReference type="AlphaFoldDB" id="A0A061GR52"/>